<proteinExistence type="predicted"/>
<feature type="transmembrane region" description="Helical" evidence="1">
    <location>
        <begin position="60"/>
        <end position="80"/>
    </location>
</feature>
<evidence type="ECO:0000313" key="2">
    <source>
        <dbReference type="EMBL" id="MBC8544334.1"/>
    </source>
</evidence>
<organism evidence="2 3">
    <name type="scientific">Bianquea renquensis</name>
    <dbReference type="NCBI Taxonomy" id="2763661"/>
    <lineage>
        <taxon>Bacteria</taxon>
        <taxon>Bacillati</taxon>
        <taxon>Bacillota</taxon>
        <taxon>Clostridia</taxon>
        <taxon>Eubacteriales</taxon>
        <taxon>Bianqueaceae</taxon>
        <taxon>Bianquea</taxon>
    </lineage>
</organism>
<dbReference type="RefSeq" id="WP_177713780.1">
    <property type="nucleotide sequence ID" value="NZ_JACRSQ010000019.1"/>
</dbReference>
<keyword evidence="3" id="KW-1185">Reference proteome</keyword>
<feature type="transmembrane region" description="Helical" evidence="1">
    <location>
        <begin position="140"/>
        <end position="160"/>
    </location>
</feature>
<feature type="transmembrane region" description="Helical" evidence="1">
    <location>
        <begin position="21"/>
        <end position="40"/>
    </location>
</feature>
<feature type="transmembrane region" description="Helical" evidence="1">
    <location>
        <begin position="307"/>
        <end position="326"/>
    </location>
</feature>
<keyword evidence="1" id="KW-0812">Transmembrane</keyword>
<dbReference type="EMBL" id="JACRSQ010000019">
    <property type="protein sequence ID" value="MBC8544334.1"/>
    <property type="molecule type" value="Genomic_DNA"/>
</dbReference>
<feature type="transmembrane region" description="Helical" evidence="1">
    <location>
        <begin position="235"/>
        <end position="257"/>
    </location>
</feature>
<feature type="transmembrane region" description="Helical" evidence="1">
    <location>
        <begin position="277"/>
        <end position="295"/>
    </location>
</feature>
<sequence>MSKTSFDYKLYRESFRQLRPIGLAGTVVLCIASIAMPIGTLLNSTTSDKILVDMAANNPLLSIIFLLLVPIMVLYLFNFLNKRDASDYYFSLANTRTSLLLSMYAAIVTWILLFTLSSIVVSWCMMMFLSEYMITSYVSYLVALLNVFGTSLYIASAFLMAMMLTGTTFTNLILAVLIIILPRLFFLVFSSSLRAILPVLPSDGYMNLLDVRYNLAVNYLMFNFFNTRANDLFTFWPGGLYMLGLGILYLFGCVILFKRRKSELAQQPAPNRKLQAVYRICVSMEVCLYPCQILLHSAQDFSRIQSSTVFLLATCYLIALFVYFLYELITTKKLRNLVRAIPGVAVLICLNLAFVLGGSLYYHTVLHIRPSASSIRSVTFVQPQFDAEVPTYAALQIRNIEYRDERLNEIIASSLNSTLEHVVNNEWDDMIYSEDHPVTLEAVRIDLGHFTILRTVMIPLEYKSEVMAIMQEDAAFQEAFMDLPSPDEVKVFSPETPLSGSAIREIYATLREEVRTLPFERWYSYMKTYPLKSFADMKNDQPSLTTITAKGFSGLNSYSTSYMLSNLTPRTATVFMQKVNEENLSSFRALLNTVQSNPSADFYVSAYAMNFPEAWSNLDNYWGMFTVTTENLGSARADSFFTSILQADLAQIDSQQPYLQLDFYAFTAAPGQIGNSYYDSPRTLYIPCPDVQQFRKYLFGDS</sequence>
<keyword evidence="1" id="KW-1133">Transmembrane helix</keyword>
<comment type="caution">
    <text evidence="2">The sequence shown here is derived from an EMBL/GenBank/DDBJ whole genome shotgun (WGS) entry which is preliminary data.</text>
</comment>
<feature type="transmembrane region" description="Helical" evidence="1">
    <location>
        <begin position="172"/>
        <end position="197"/>
    </location>
</feature>
<evidence type="ECO:0008006" key="4">
    <source>
        <dbReference type="Google" id="ProtNLM"/>
    </source>
</evidence>
<keyword evidence="1" id="KW-0472">Membrane</keyword>
<dbReference type="AlphaFoldDB" id="A0A926DVU2"/>
<name>A0A926DVU2_9FIRM</name>
<dbReference type="Proteomes" id="UP000657006">
    <property type="component" value="Unassembled WGS sequence"/>
</dbReference>
<reference evidence="2" key="1">
    <citation type="submission" date="2020-08" db="EMBL/GenBank/DDBJ databases">
        <title>Genome public.</title>
        <authorList>
            <person name="Liu C."/>
            <person name="Sun Q."/>
        </authorList>
    </citation>
    <scope>NUCLEOTIDE SEQUENCE</scope>
    <source>
        <strain evidence="2">NSJ-32</strain>
    </source>
</reference>
<feature type="transmembrane region" description="Helical" evidence="1">
    <location>
        <begin position="101"/>
        <end position="128"/>
    </location>
</feature>
<protein>
    <recommendedName>
        <fullName evidence="4">ABC transporter permease</fullName>
    </recommendedName>
</protein>
<evidence type="ECO:0000313" key="3">
    <source>
        <dbReference type="Proteomes" id="UP000657006"/>
    </source>
</evidence>
<gene>
    <name evidence="2" type="ORF">H8730_12380</name>
</gene>
<feature type="transmembrane region" description="Helical" evidence="1">
    <location>
        <begin position="338"/>
        <end position="362"/>
    </location>
</feature>
<evidence type="ECO:0000256" key="1">
    <source>
        <dbReference type="SAM" id="Phobius"/>
    </source>
</evidence>
<accession>A0A926DVU2</accession>